<reference evidence="2 3" key="1">
    <citation type="journal article" date="2023" name="Commun. Biol.">
        <title>Reorganization of the ancestral sex-determining regions during the evolution of trioecy in Pleodorina starrii.</title>
        <authorList>
            <person name="Takahashi K."/>
            <person name="Suzuki S."/>
            <person name="Kawai-Toyooka H."/>
            <person name="Yamamoto K."/>
            <person name="Hamaji T."/>
            <person name="Ootsuki R."/>
            <person name="Yamaguchi H."/>
            <person name="Kawachi M."/>
            <person name="Higashiyama T."/>
            <person name="Nozaki H."/>
        </authorList>
    </citation>
    <scope>NUCLEOTIDE SEQUENCE [LARGE SCALE GENOMIC DNA]</scope>
    <source>
        <strain evidence="2 3">NIES-4479</strain>
    </source>
</reference>
<evidence type="ECO:0000313" key="2">
    <source>
        <dbReference type="EMBL" id="GLC53228.1"/>
    </source>
</evidence>
<protein>
    <recommendedName>
        <fullName evidence="1">F-box domain-containing protein</fullName>
    </recommendedName>
</protein>
<dbReference type="InterPro" id="IPR001810">
    <property type="entry name" value="F-box_dom"/>
</dbReference>
<feature type="domain" description="F-box" evidence="1">
    <location>
        <begin position="11"/>
        <end position="57"/>
    </location>
</feature>
<gene>
    <name evidence="2" type="primary">PLEST008748</name>
    <name evidence="2" type="ORF">PLESTB_000722000</name>
</gene>
<dbReference type="InterPro" id="IPR036047">
    <property type="entry name" value="F-box-like_dom_sf"/>
</dbReference>
<proteinExistence type="predicted"/>
<dbReference type="SUPFAM" id="SSF81383">
    <property type="entry name" value="F-box domain"/>
    <property type="match status" value="1"/>
</dbReference>
<accession>A0A9W6BJY6</accession>
<dbReference type="AlphaFoldDB" id="A0A9W6BJY6"/>
<dbReference type="OrthoDB" id="101791at2759"/>
<evidence type="ECO:0000259" key="1">
    <source>
        <dbReference type="PROSITE" id="PS50181"/>
    </source>
</evidence>
<dbReference type="EMBL" id="BRXU01000007">
    <property type="protein sequence ID" value="GLC53228.1"/>
    <property type="molecule type" value="Genomic_DNA"/>
</dbReference>
<sequence>MAAGAARSCAPGYLLSLPLELQLRVLEGLGGQDLCAVEASCRDLRRLVAGNTHLYQLALVEDFRCTLAAAPPSINWKAQYVDMFIRARLKTLEQHQRVCQVLKERLDELDDLLGDADDVRQVLGAPELLTSEPCLVLAIVGNMEQEALQQRWDASQDLLMAESKLRVVQAEMQDLLARIPRYWWPAALQTAAAWGYAPA</sequence>
<dbReference type="Gene3D" id="1.20.1280.50">
    <property type="match status" value="1"/>
</dbReference>
<dbReference type="PROSITE" id="PS50181">
    <property type="entry name" value="FBOX"/>
    <property type="match status" value="1"/>
</dbReference>
<comment type="caution">
    <text evidence="2">The sequence shown here is derived from an EMBL/GenBank/DDBJ whole genome shotgun (WGS) entry which is preliminary data.</text>
</comment>
<evidence type="ECO:0000313" key="3">
    <source>
        <dbReference type="Proteomes" id="UP001165080"/>
    </source>
</evidence>
<dbReference type="Proteomes" id="UP001165080">
    <property type="component" value="Unassembled WGS sequence"/>
</dbReference>
<name>A0A9W6BJY6_9CHLO</name>
<keyword evidence="3" id="KW-1185">Reference proteome</keyword>
<organism evidence="2 3">
    <name type="scientific">Pleodorina starrii</name>
    <dbReference type="NCBI Taxonomy" id="330485"/>
    <lineage>
        <taxon>Eukaryota</taxon>
        <taxon>Viridiplantae</taxon>
        <taxon>Chlorophyta</taxon>
        <taxon>core chlorophytes</taxon>
        <taxon>Chlorophyceae</taxon>
        <taxon>CS clade</taxon>
        <taxon>Chlamydomonadales</taxon>
        <taxon>Volvocaceae</taxon>
        <taxon>Pleodorina</taxon>
    </lineage>
</organism>